<evidence type="ECO:0000256" key="1">
    <source>
        <dbReference type="SAM" id="Phobius"/>
    </source>
</evidence>
<evidence type="ECO:0000313" key="3">
    <source>
        <dbReference type="Proteomes" id="UP001281614"/>
    </source>
</evidence>
<sequence length="138" mass="14890">MESGSLVRPHIHRDPSDSLIDPFVRNPWLGPEFFNGLKREESAEWGLVAPRSAEISAMGRGSSRRGSLECRCTVCGTDNGQRTSLRSTIVLCSLSCGHLTPDSPTIFLALSLALASSSLVFPSLLLLLIPLLASQQRG</sequence>
<dbReference type="Proteomes" id="UP001281614">
    <property type="component" value="Unassembled WGS sequence"/>
</dbReference>
<feature type="transmembrane region" description="Helical" evidence="1">
    <location>
        <begin position="106"/>
        <end position="133"/>
    </location>
</feature>
<keyword evidence="1" id="KW-0472">Membrane</keyword>
<evidence type="ECO:0000313" key="2">
    <source>
        <dbReference type="EMBL" id="KAK2738852.1"/>
    </source>
</evidence>
<reference evidence="2" key="1">
    <citation type="submission" date="2023-02" db="EMBL/GenBank/DDBJ databases">
        <title>Colletotrichum kahawae CIFC_Que2 genome sequencing and assembly.</title>
        <authorList>
            <person name="Baroncelli R."/>
        </authorList>
    </citation>
    <scope>NUCLEOTIDE SEQUENCE</scope>
    <source>
        <strain evidence="2">CIFC_Que2</strain>
    </source>
</reference>
<keyword evidence="1" id="KW-1133">Transmembrane helix</keyword>
<dbReference type="AlphaFoldDB" id="A0AAD9Y642"/>
<keyword evidence="1" id="KW-0812">Transmembrane</keyword>
<dbReference type="EMBL" id="VYYT01000376">
    <property type="protein sequence ID" value="KAK2738852.1"/>
    <property type="molecule type" value="Genomic_DNA"/>
</dbReference>
<accession>A0AAD9Y642</accession>
<organism evidence="2 3">
    <name type="scientific">Colletotrichum kahawae</name>
    <name type="common">Coffee berry disease fungus</name>
    <dbReference type="NCBI Taxonomy" id="34407"/>
    <lineage>
        <taxon>Eukaryota</taxon>
        <taxon>Fungi</taxon>
        <taxon>Dikarya</taxon>
        <taxon>Ascomycota</taxon>
        <taxon>Pezizomycotina</taxon>
        <taxon>Sordariomycetes</taxon>
        <taxon>Hypocreomycetidae</taxon>
        <taxon>Glomerellales</taxon>
        <taxon>Glomerellaceae</taxon>
        <taxon>Colletotrichum</taxon>
        <taxon>Colletotrichum gloeosporioides species complex</taxon>
    </lineage>
</organism>
<name>A0AAD9Y642_COLKA</name>
<protein>
    <submittedName>
        <fullName evidence="2">Uncharacterized protein</fullName>
    </submittedName>
</protein>
<keyword evidence="3" id="KW-1185">Reference proteome</keyword>
<gene>
    <name evidence="2" type="ORF">CKAH01_18733</name>
</gene>
<proteinExistence type="predicted"/>
<comment type="caution">
    <text evidence="2">The sequence shown here is derived from an EMBL/GenBank/DDBJ whole genome shotgun (WGS) entry which is preliminary data.</text>
</comment>